<feature type="transmembrane region" description="Helical" evidence="5">
    <location>
        <begin position="12"/>
        <end position="31"/>
    </location>
</feature>
<dbReference type="GO" id="GO:0016020">
    <property type="term" value="C:membrane"/>
    <property type="evidence" value="ECO:0007669"/>
    <property type="project" value="UniProtKB-SubCell"/>
</dbReference>
<evidence type="ECO:0000256" key="4">
    <source>
        <dbReference type="ARBA" id="ARBA00023136"/>
    </source>
</evidence>
<evidence type="ECO:0000256" key="2">
    <source>
        <dbReference type="ARBA" id="ARBA00022692"/>
    </source>
</evidence>
<keyword evidence="4 5" id="KW-0472">Membrane</keyword>
<feature type="transmembrane region" description="Helical" evidence="5">
    <location>
        <begin position="128"/>
        <end position="153"/>
    </location>
</feature>
<evidence type="ECO:0000256" key="3">
    <source>
        <dbReference type="ARBA" id="ARBA00022989"/>
    </source>
</evidence>
<evidence type="ECO:0008006" key="8">
    <source>
        <dbReference type="Google" id="ProtNLM"/>
    </source>
</evidence>
<gene>
    <name evidence="6" type="ORF">SAMN05421780_11917</name>
</gene>
<name>A0A1I1P1K7_9BACT</name>
<keyword evidence="3 5" id="KW-1133">Transmembrane helix</keyword>
<feature type="transmembrane region" description="Helical" evidence="5">
    <location>
        <begin position="160"/>
        <end position="179"/>
    </location>
</feature>
<dbReference type="Proteomes" id="UP000199514">
    <property type="component" value="Unassembled WGS sequence"/>
</dbReference>
<evidence type="ECO:0000313" key="7">
    <source>
        <dbReference type="Proteomes" id="UP000199514"/>
    </source>
</evidence>
<dbReference type="PANTHER" id="PTHR13628">
    <property type="entry name" value="TRANSMEMBRANE PROTEIN 267"/>
    <property type="match status" value="1"/>
</dbReference>
<comment type="subcellular location">
    <subcellularLocation>
        <location evidence="1">Membrane</location>
        <topology evidence="1">Multi-pass membrane protein</topology>
    </subcellularLocation>
</comment>
<dbReference type="InterPro" id="IPR007404">
    <property type="entry name" value="YdjM-like"/>
</dbReference>
<feature type="transmembrane region" description="Helical" evidence="5">
    <location>
        <begin position="43"/>
        <end position="62"/>
    </location>
</feature>
<organism evidence="6 7">
    <name type="scientific">Flexibacter flexilis DSM 6793</name>
    <dbReference type="NCBI Taxonomy" id="927664"/>
    <lineage>
        <taxon>Bacteria</taxon>
        <taxon>Pseudomonadati</taxon>
        <taxon>Bacteroidota</taxon>
        <taxon>Cytophagia</taxon>
        <taxon>Cytophagales</taxon>
        <taxon>Flexibacteraceae</taxon>
        <taxon>Flexibacter</taxon>
    </lineage>
</organism>
<proteinExistence type="predicted"/>
<dbReference type="AlphaFoldDB" id="A0A1I1P1K7"/>
<dbReference type="RefSeq" id="WP_091516878.1">
    <property type="nucleotide sequence ID" value="NZ_FOLE01000019.1"/>
</dbReference>
<dbReference type="InterPro" id="IPR026572">
    <property type="entry name" value="TMEM267"/>
</dbReference>
<feature type="transmembrane region" description="Helical" evidence="5">
    <location>
        <begin position="68"/>
        <end position="91"/>
    </location>
</feature>
<evidence type="ECO:0000256" key="1">
    <source>
        <dbReference type="ARBA" id="ARBA00004141"/>
    </source>
</evidence>
<dbReference type="Pfam" id="PF04307">
    <property type="entry name" value="YdjM"/>
    <property type="match status" value="1"/>
</dbReference>
<dbReference type="EMBL" id="FOLE01000019">
    <property type="protein sequence ID" value="SFD00843.1"/>
    <property type="molecule type" value="Genomic_DNA"/>
</dbReference>
<reference evidence="6 7" key="1">
    <citation type="submission" date="2016-10" db="EMBL/GenBank/DDBJ databases">
        <authorList>
            <person name="de Groot N.N."/>
        </authorList>
    </citation>
    <scope>NUCLEOTIDE SEQUENCE [LARGE SCALE GENOMIC DNA]</scope>
    <source>
        <strain evidence="6 7">DSM 6793</strain>
    </source>
</reference>
<accession>A0A1I1P1K7</accession>
<evidence type="ECO:0000313" key="6">
    <source>
        <dbReference type="EMBL" id="SFD00843.1"/>
    </source>
</evidence>
<sequence>MKLIKFQHNYKSLAITAIILIAYCLISDYLIETRPIFKREYWALYDGVVHGLVGVIILLPFFKEYNLYNFSLIFFISTIIDIDHFILAGSFSVSDAINLPMRPITHSITFALIFGFWVFIFFRTQPFVFWIVFAALTSHVVRDASSGLTLIFYPFSISKIPYFSYLLVEILLLYLSYFIHNKFLEK</sequence>
<protein>
    <recommendedName>
        <fullName evidence="8">Inner membrane protein</fullName>
    </recommendedName>
</protein>
<dbReference type="STRING" id="927664.SAMN05421780_11917"/>
<feature type="transmembrane region" description="Helical" evidence="5">
    <location>
        <begin position="103"/>
        <end position="122"/>
    </location>
</feature>
<dbReference type="PANTHER" id="PTHR13628:SF1">
    <property type="entry name" value="TRANSMEMBRANE PROTEIN 267"/>
    <property type="match status" value="1"/>
</dbReference>
<keyword evidence="2 5" id="KW-0812">Transmembrane</keyword>
<evidence type="ECO:0000256" key="5">
    <source>
        <dbReference type="SAM" id="Phobius"/>
    </source>
</evidence>
<keyword evidence="7" id="KW-1185">Reference proteome</keyword>